<organism evidence="1 2">
    <name type="scientific">Necator americanus</name>
    <name type="common">Human hookworm</name>
    <dbReference type="NCBI Taxonomy" id="51031"/>
    <lineage>
        <taxon>Eukaryota</taxon>
        <taxon>Metazoa</taxon>
        <taxon>Ecdysozoa</taxon>
        <taxon>Nematoda</taxon>
        <taxon>Chromadorea</taxon>
        <taxon>Rhabditida</taxon>
        <taxon>Rhabditina</taxon>
        <taxon>Rhabditomorpha</taxon>
        <taxon>Strongyloidea</taxon>
        <taxon>Ancylostomatidae</taxon>
        <taxon>Bunostominae</taxon>
        <taxon>Necator</taxon>
    </lineage>
</organism>
<evidence type="ECO:0000313" key="2">
    <source>
        <dbReference type="Proteomes" id="UP000053676"/>
    </source>
</evidence>
<dbReference type="AlphaFoldDB" id="W2SZM4"/>
<keyword evidence="2" id="KW-1185">Reference proteome</keyword>
<dbReference type="EMBL" id="KI660381">
    <property type="protein sequence ID" value="ETN74172.1"/>
    <property type="molecule type" value="Genomic_DNA"/>
</dbReference>
<accession>W2SZM4</accession>
<sequence length="109" mass="12276">MSHRDKMIVRGSAASYVDHNSCKDKKVAMFRPTNIKRCQKRSERHETSLGQEGIIDHKIKVSTILLKYLLPNSLIRISQAKDLLRRTTGLTIADEDHIGNKAGNTCSNT</sequence>
<reference evidence="2" key="1">
    <citation type="journal article" date="2014" name="Nat. Genet.">
        <title>Genome of the human hookworm Necator americanus.</title>
        <authorList>
            <person name="Tang Y.T."/>
            <person name="Gao X."/>
            <person name="Rosa B.A."/>
            <person name="Abubucker S."/>
            <person name="Hallsworth-Pepin K."/>
            <person name="Martin J."/>
            <person name="Tyagi R."/>
            <person name="Heizer E."/>
            <person name="Zhang X."/>
            <person name="Bhonagiri-Palsikar V."/>
            <person name="Minx P."/>
            <person name="Warren W.C."/>
            <person name="Wang Q."/>
            <person name="Zhan B."/>
            <person name="Hotez P.J."/>
            <person name="Sternberg P.W."/>
            <person name="Dougall A."/>
            <person name="Gaze S.T."/>
            <person name="Mulvenna J."/>
            <person name="Sotillo J."/>
            <person name="Ranganathan S."/>
            <person name="Rabelo E.M."/>
            <person name="Wilson R.K."/>
            <person name="Felgner P.L."/>
            <person name="Bethony J."/>
            <person name="Hawdon J.M."/>
            <person name="Gasser R.B."/>
            <person name="Loukas A."/>
            <person name="Mitreva M."/>
        </authorList>
    </citation>
    <scope>NUCLEOTIDE SEQUENCE [LARGE SCALE GENOMIC DNA]</scope>
</reference>
<dbReference type="KEGG" id="nai:NECAME_13152"/>
<gene>
    <name evidence="1" type="ORF">NECAME_13152</name>
</gene>
<protein>
    <submittedName>
        <fullName evidence="1">Uncharacterized protein</fullName>
    </submittedName>
</protein>
<proteinExistence type="predicted"/>
<evidence type="ECO:0000313" key="1">
    <source>
        <dbReference type="EMBL" id="ETN74172.1"/>
    </source>
</evidence>
<dbReference type="Proteomes" id="UP000053676">
    <property type="component" value="Unassembled WGS sequence"/>
</dbReference>
<name>W2SZM4_NECAM</name>